<keyword evidence="1" id="KW-0547">Nucleotide-binding</keyword>
<accession>A0A377TPD4</accession>
<evidence type="ECO:0000313" key="2">
    <source>
        <dbReference type="Proteomes" id="UP000254938"/>
    </source>
</evidence>
<proteinExistence type="predicted"/>
<organism evidence="1 2">
    <name type="scientific">Klebsiella pneumoniae</name>
    <dbReference type="NCBI Taxonomy" id="573"/>
    <lineage>
        <taxon>Bacteria</taxon>
        <taxon>Pseudomonadati</taxon>
        <taxon>Pseudomonadota</taxon>
        <taxon>Gammaproteobacteria</taxon>
        <taxon>Enterobacterales</taxon>
        <taxon>Enterobacteriaceae</taxon>
        <taxon>Klebsiella/Raoultella group</taxon>
        <taxon>Klebsiella</taxon>
        <taxon>Klebsiella pneumoniae complex</taxon>
    </lineage>
</organism>
<sequence length="91" mass="10318">MAMTGKCRPGGCRLWYSSKMGQIGIIESFDLHNSVGIRFVKELTLLSHCPLDSLLDEIEFTVAFVRPRRRKILELKATSHASSRTGYVRSF</sequence>
<keyword evidence="1" id="KW-0067">ATP-binding</keyword>
<gene>
    <name evidence="1" type="ORF">NCTC9140_03324</name>
</gene>
<protein>
    <submittedName>
        <fullName evidence="1">ATP-binding protein</fullName>
    </submittedName>
</protein>
<dbReference type="AlphaFoldDB" id="A0A377TPD4"/>
<dbReference type="Proteomes" id="UP000254938">
    <property type="component" value="Unassembled WGS sequence"/>
</dbReference>
<name>A0A377TPD4_KLEPN</name>
<dbReference type="EMBL" id="UGKQ01000007">
    <property type="protein sequence ID" value="STS81585.1"/>
    <property type="molecule type" value="Genomic_DNA"/>
</dbReference>
<evidence type="ECO:0000313" key="1">
    <source>
        <dbReference type="EMBL" id="STS81585.1"/>
    </source>
</evidence>
<dbReference type="GO" id="GO:0005524">
    <property type="term" value="F:ATP binding"/>
    <property type="evidence" value="ECO:0007669"/>
    <property type="project" value="UniProtKB-KW"/>
</dbReference>
<reference evidence="1 2" key="1">
    <citation type="submission" date="2018-06" db="EMBL/GenBank/DDBJ databases">
        <authorList>
            <consortium name="Pathogen Informatics"/>
            <person name="Doyle S."/>
        </authorList>
    </citation>
    <scope>NUCLEOTIDE SEQUENCE [LARGE SCALE GENOMIC DNA]</scope>
    <source>
        <strain evidence="1 2">NCTC9140</strain>
    </source>
</reference>